<evidence type="ECO:0000313" key="6">
    <source>
        <dbReference type="Proteomes" id="UP001314170"/>
    </source>
</evidence>
<dbReference type="InterPro" id="IPR018188">
    <property type="entry name" value="RNase_T2_His_AS_1"/>
</dbReference>
<dbReference type="InterPro" id="IPR001568">
    <property type="entry name" value="RNase_T2-like"/>
</dbReference>
<gene>
    <name evidence="5" type="ORF">DCAF_LOCUS18463</name>
</gene>
<name>A0AAV1S3S3_9ROSI</name>
<comment type="caution">
    <text evidence="5">The sequence shown here is derived from an EMBL/GenBank/DDBJ whole genome shotgun (WGS) entry which is preliminary data.</text>
</comment>
<dbReference type="EMBL" id="CAWUPB010001168">
    <property type="protein sequence ID" value="CAK7345801.1"/>
    <property type="molecule type" value="Genomic_DNA"/>
</dbReference>
<dbReference type="InterPro" id="IPR033130">
    <property type="entry name" value="RNase_T2_His_AS_2"/>
</dbReference>
<proteinExistence type="inferred from homology"/>
<dbReference type="AlphaFoldDB" id="A0AAV1S3S3"/>
<accession>A0AAV1S3S3</accession>
<keyword evidence="3" id="KW-0456">Lyase</keyword>
<reference evidence="5 6" key="1">
    <citation type="submission" date="2024-01" db="EMBL/GenBank/DDBJ databases">
        <authorList>
            <person name="Waweru B."/>
        </authorList>
    </citation>
    <scope>NUCLEOTIDE SEQUENCE [LARGE SCALE GENOMIC DNA]</scope>
</reference>
<protein>
    <submittedName>
        <fullName evidence="5">Uncharacterized protein</fullName>
    </submittedName>
</protein>
<dbReference type="SUPFAM" id="SSF55895">
    <property type="entry name" value="Ribonuclease Rh-like"/>
    <property type="match status" value="1"/>
</dbReference>
<dbReference type="PANTHER" id="PTHR11240:SF72">
    <property type="entry name" value="RIBONUCLEASE 1"/>
    <property type="match status" value="1"/>
</dbReference>
<dbReference type="GO" id="GO:0033897">
    <property type="term" value="F:ribonuclease T2 activity"/>
    <property type="evidence" value="ECO:0007669"/>
    <property type="project" value="InterPro"/>
</dbReference>
<keyword evidence="2" id="KW-0378">Hydrolase</keyword>
<dbReference type="Proteomes" id="UP001314170">
    <property type="component" value="Unassembled WGS sequence"/>
</dbReference>
<evidence type="ECO:0000256" key="2">
    <source>
        <dbReference type="ARBA" id="ARBA00022722"/>
    </source>
</evidence>
<dbReference type="CDD" id="cd00374">
    <property type="entry name" value="RNase_T2"/>
    <property type="match status" value="1"/>
</dbReference>
<evidence type="ECO:0000256" key="3">
    <source>
        <dbReference type="ARBA" id="ARBA00023239"/>
    </source>
</evidence>
<dbReference type="PROSITE" id="PS00531">
    <property type="entry name" value="RNASE_T2_2"/>
    <property type="match status" value="1"/>
</dbReference>
<dbReference type="GO" id="GO:0006401">
    <property type="term" value="P:RNA catabolic process"/>
    <property type="evidence" value="ECO:0007669"/>
    <property type="project" value="TreeGrafter"/>
</dbReference>
<keyword evidence="2" id="KW-0540">Nuclease</keyword>
<organism evidence="5 6">
    <name type="scientific">Dovyalis caffra</name>
    <dbReference type="NCBI Taxonomy" id="77055"/>
    <lineage>
        <taxon>Eukaryota</taxon>
        <taxon>Viridiplantae</taxon>
        <taxon>Streptophyta</taxon>
        <taxon>Embryophyta</taxon>
        <taxon>Tracheophyta</taxon>
        <taxon>Spermatophyta</taxon>
        <taxon>Magnoliopsida</taxon>
        <taxon>eudicotyledons</taxon>
        <taxon>Gunneridae</taxon>
        <taxon>Pentapetalae</taxon>
        <taxon>rosids</taxon>
        <taxon>fabids</taxon>
        <taxon>Malpighiales</taxon>
        <taxon>Salicaceae</taxon>
        <taxon>Flacourtieae</taxon>
        <taxon>Dovyalis</taxon>
    </lineage>
</organism>
<evidence type="ECO:0000256" key="1">
    <source>
        <dbReference type="ARBA" id="ARBA00007469"/>
    </source>
</evidence>
<keyword evidence="6" id="KW-1185">Reference proteome</keyword>
<dbReference type="InterPro" id="IPR036430">
    <property type="entry name" value="RNase_T2-like_sf"/>
</dbReference>
<dbReference type="PANTHER" id="PTHR11240">
    <property type="entry name" value="RIBONUCLEASE T2"/>
    <property type="match status" value="1"/>
</dbReference>
<sequence>MLEQTVLIRRMRAEMHVFFNENKIDKRRIVSEWELTGWQKCRLVVGGLQRDVVGGLSLAAVLQDLCAAAAVQAEVVQELRSNGCSGWRLEVAGTAESWRLQGLGEQKGRADLDLKIAFSANPPPPPPLTPPPPPPPDHAWLVYTWPFGYCLKPPVIDKCKLAPLPEKLVLHGLWPVNKNGFPVMKCQERRDISPLFQSVDFYDSMMQHWPCLTAPVESSKKQIKFWTDEFFKHGSCFAGETPEVFFPRVLSLGTEIGLYEALLAEQITPGAVYPRTAFETAVEAKLGSSGMMIMKCYKDGNELILDEIMICMDVKGEAAVPCSSLEVINEDTCGSGTNGITLLGSSLGYIYTS</sequence>
<dbReference type="GO" id="GO:0003723">
    <property type="term" value="F:RNA binding"/>
    <property type="evidence" value="ECO:0007669"/>
    <property type="project" value="InterPro"/>
</dbReference>
<evidence type="ECO:0000256" key="4">
    <source>
        <dbReference type="RuleBase" id="RU004328"/>
    </source>
</evidence>
<dbReference type="Pfam" id="PF00445">
    <property type="entry name" value="Ribonuclease_T2"/>
    <property type="match status" value="1"/>
</dbReference>
<dbReference type="PROSITE" id="PS00530">
    <property type="entry name" value="RNASE_T2_1"/>
    <property type="match status" value="1"/>
</dbReference>
<dbReference type="Gene3D" id="3.90.730.10">
    <property type="entry name" value="Ribonuclease T2-like"/>
    <property type="match status" value="1"/>
</dbReference>
<evidence type="ECO:0000313" key="5">
    <source>
        <dbReference type="EMBL" id="CAK7345801.1"/>
    </source>
</evidence>
<comment type="similarity">
    <text evidence="1 4">Belongs to the RNase T2 family.</text>
</comment>
<dbReference type="GO" id="GO:0005576">
    <property type="term" value="C:extracellular region"/>
    <property type="evidence" value="ECO:0007669"/>
    <property type="project" value="TreeGrafter"/>
</dbReference>